<dbReference type="EMBL" id="DF839219">
    <property type="protein sequence ID" value="GAT43683.1"/>
    <property type="molecule type" value="Genomic_DNA"/>
</dbReference>
<protein>
    <recommendedName>
        <fullName evidence="3">N-acetyltransferase domain-containing protein</fullName>
    </recommendedName>
</protein>
<dbReference type="Proteomes" id="UP000815677">
    <property type="component" value="Unassembled WGS sequence"/>
</dbReference>
<reference evidence="1" key="1">
    <citation type="submission" date="2014-09" db="EMBL/GenBank/DDBJ databases">
        <title>Genome sequence of the luminous mushroom Mycena chlorophos for searching fungal bioluminescence genes.</title>
        <authorList>
            <person name="Tanaka Y."/>
            <person name="Kasuga D."/>
            <person name="Oba Y."/>
            <person name="Hase S."/>
            <person name="Sato K."/>
            <person name="Oba Y."/>
            <person name="Sakakibara Y."/>
        </authorList>
    </citation>
    <scope>NUCLEOTIDE SEQUENCE</scope>
</reference>
<evidence type="ECO:0008006" key="3">
    <source>
        <dbReference type="Google" id="ProtNLM"/>
    </source>
</evidence>
<organism evidence="1 2">
    <name type="scientific">Mycena chlorophos</name>
    <name type="common">Agaric fungus</name>
    <name type="synonym">Agaricus chlorophos</name>
    <dbReference type="NCBI Taxonomy" id="658473"/>
    <lineage>
        <taxon>Eukaryota</taxon>
        <taxon>Fungi</taxon>
        <taxon>Dikarya</taxon>
        <taxon>Basidiomycota</taxon>
        <taxon>Agaricomycotina</taxon>
        <taxon>Agaricomycetes</taxon>
        <taxon>Agaricomycetidae</taxon>
        <taxon>Agaricales</taxon>
        <taxon>Marasmiineae</taxon>
        <taxon>Mycenaceae</taxon>
        <taxon>Mycena</taxon>
    </lineage>
</organism>
<keyword evidence="2" id="KW-1185">Reference proteome</keyword>
<proteinExistence type="predicted"/>
<evidence type="ECO:0000313" key="1">
    <source>
        <dbReference type="EMBL" id="GAT43683.1"/>
    </source>
</evidence>
<gene>
    <name evidence="1" type="ORF">MCHLO_01353</name>
</gene>
<name>A0ABQ0KY01_MYCCL</name>
<evidence type="ECO:0000313" key="2">
    <source>
        <dbReference type="Proteomes" id="UP000815677"/>
    </source>
</evidence>
<sequence length="234" mass="25843">MTSLTFRLLEGSSVSDEVLSECAALFSSSYGVWSDAVSRPLKPGGRVKMSLAKLREQVFPDSSRNFLAVCIGEEGCIISHAFATLWDFSEGKTICWVTQLVVSSLHRQRSIATSLVHMLPRTYAFGVASSHPAACLAVAKCAHANMRKVDLDFICTTAPLALTTSPIPYLRSAPLRGRLFQGPNMMISAAFTDFGVDHREPQAARAQWEGKHDMSWPLGELEDRHEYLYIVRCS</sequence>
<accession>A0ABQ0KY01</accession>